<protein>
    <recommendedName>
        <fullName evidence="5">Nucleotide-diphospho-sugar transferase domain-containing protein</fullName>
    </recommendedName>
</protein>
<evidence type="ECO:0000313" key="4">
    <source>
        <dbReference type="Proteomes" id="UP000320333"/>
    </source>
</evidence>
<dbReference type="EMBL" id="QEAP01000382">
    <property type="protein sequence ID" value="TPX67799.1"/>
    <property type="molecule type" value="Genomic_DNA"/>
</dbReference>
<keyword evidence="4" id="KW-1185">Reference proteome</keyword>
<name>A0A507EUN8_9FUNG</name>
<evidence type="ECO:0000256" key="2">
    <source>
        <dbReference type="SAM" id="MobiDB-lite"/>
    </source>
</evidence>
<dbReference type="OrthoDB" id="2014201at2759"/>
<evidence type="ECO:0000313" key="3">
    <source>
        <dbReference type="EMBL" id="TPX67799.1"/>
    </source>
</evidence>
<dbReference type="GO" id="GO:0016757">
    <property type="term" value="F:glycosyltransferase activity"/>
    <property type="evidence" value="ECO:0007669"/>
    <property type="project" value="InterPro"/>
</dbReference>
<gene>
    <name evidence="3" type="ORF">CcCBS67573_g07398</name>
</gene>
<feature type="coiled-coil region" evidence="1">
    <location>
        <begin position="832"/>
        <end position="866"/>
    </location>
</feature>
<reference evidence="3 4" key="1">
    <citation type="journal article" date="2019" name="Sci. Rep.">
        <title>Comparative genomics of chytrid fungi reveal insights into the obligate biotrophic and pathogenic lifestyle of Synchytrium endobioticum.</title>
        <authorList>
            <person name="van de Vossenberg B.T.L.H."/>
            <person name="Warris S."/>
            <person name="Nguyen H.D.T."/>
            <person name="van Gent-Pelzer M.P.E."/>
            <person name="Joly D.L."/>
            <person name="van de Geest H.C."/>
            <person name="Bonants P.J.M."/>
            <person name="Smith D.S."/>
            <person name="Levesque C.A."/>
            <person name="van der Lee T.A.J."/>
        </authorList>
    </citation>
    <scope>NUCLEOTIDE SEQUENCE [LARGE SCALE GENOMIC DNA]</scope>
    <source>
        <strain evidence="3 4">CBS 675.73</strain>
    </source>
</reference>
<organism evidence="3 4">
    <name type="scientific">Chytriomyces confervae</name>
    <dbReference type="NCBI Taxonomy" id="246404"/>
    <lineage>
        <taxon>Eukaryota</taxon>
        <taxon>Fungi</taxon>
        <taxon>Fungi incertae sedis</taxon>
        <taxon>Chytridiomycota</taxon>
        <taxon>Chytridiomycota incertae sedis</taxon>
        <taxon>Chytridiomycetes</taxon>
        <taxon>Chytridiales</taxon>
        <taxon>Chytriomycetaceae</taxon>
        <taxon>Chytriomyces</taxon>
    </lineage>
</organism>
<evidence type="ECO:0000256" key="1">
    <source>
        <dbReference type="SAM" id="Coils"/>
    </source>
</evidence>
<feature type="compositionally biased region" description="Polar residues" evidence="2">
    <location>
        <begin position="328"/>
        <end position="337"/>
    </location>
</feature>
<dbReference type="AlphaFoldDB" id="A0A507EUN8"/>
<dbReference type="STRING" id="246404.A0A507EUN8"/>
<keyword evidence="1" id="KW-0175">Coiled coil</keyword>
<sequence length="1110" mass="122548">MESRCFATLVTNDAYVDGAATLAHSLRGCVSVVVLVPPNALSQASLAVLYRAFDRVVYVPLWSNTRNAAQLALLGRPELHITYSKLFVFSAEVMHPFNVVAFIDADAFALDPVHATGIFQHLHDGASFAAAADVGWPDIFNSGVFVCRPSNALFEALKWEADYGSGSFDGGDQGLLNRFFRSWAGFHQDEPHEVPLDGSVDSRPPKPHCPQELKRTARLPFTFNVTPSAVYSYLPAVKEFQSNMSIVHFAGHDKPWTQARFTDGTVWNRNMSSEIANLHNMWWKIRDHLTETWKQEDQEQNKSAEKARPTSIVNLNVESKQQERTHRTNGNTTTPHQPQLPKIKVIAAHPAVKITITVMDQFNKFTLVTLIIRSNIPVQLGMQTNPRIIIFNQIQITAILILDINRIQIMAIIILNGVKTPQIIHLDTLCTTNSAMEKIGTLEITLNSVSKAAINFTTTTTTTNPMQVMIRTIISSKSQANTANICKKAAIITTNINTSTNSGINIRTITKSLIMSATIMFPYYTEQTPIQVLHTYDNWFQNGPVDSSHDREQHGGLQHLAVKATVAEPELKQDLGLAIDFNFGHEDVDTQWMHSKEVDLDDDQESEDFLQITSFDQKNYDASFDFNSLRYEWPSEALPSSLSRKSSRLSLSSMRQPTQVFYVVVPKDADMFDAMLGEGSRGCSRELARVDRSGVPTILRQRFEKAGQSVELVATNVRLLIMNKSTFCNILAVSSYNDSHTNAQNSPASQSVAFDSDLASPIEFSPTKTRDSTPTPRLSTVPAKFTREPFEIVSPSTVDFQSARYLGGAASPALMNSDSNLDNSWSEHRTAIQMLTTELRSRNQTIQSLEQQVLHLAKELEQLKLVERSAVEPATGRVETAMPAVAVTESAEQFQPDAQSQREESELCTADYLELHKCEHVVSAEIDAAARSIGSILAADVESQALEQRLRQDTESVYTAPDVLHDRRSSSLTAFDDETLADDVSLSIDVVTPPSSVSRTIVAGKKDGPGPGLLRVKTSVSRLVDSSASSSACESDLDIHTAVDSGTHAAGSSVEQTLSDAPGRIVEKDVAVVHVPTTKSFSKGKKALRAKNSFIIPTREQLRGWGEDDE</sequence>
<dbReference type="CDD" id="cd02537">
    <property type="entry name" value="GT8_Glycogenin"/>
    <property type="match status" value="1"/>
</dbReference>
<comment type="caution">
    <text evidence="3">The sequence shown here is derived from an EMBL/GenBank/DDBJ whole genome shotgun (WGS) entry which is preliminary data.</text>
</comment>
<proteinExistence type="predicted"/>
<accession>A0A507EUN8</accession>
<dbReference type="PANTHER" id="PTHR11183">
    <property type="entry name" value="GLYCOGENIN SUBFAMILY MEMBER"/>
    <property type="match status" value="1"/>
</dbReference>
<dbReference type="Gene3D" id="3.90.550.10">
    <property type="entry name" value="Spore Coat Polysaccharide Biosynthesis Protein SpsA, Chain A"/>
    <property type="match status" value="1"/>
</dbReference>
<evidence type="ECO:0008006" key="5">
    <source>
        <dbReference type="Google" id="ProtNLM"/>
    </source>
</evidence>
<dbReference type="InterPro" id="IPR050587">
    <property type="entry name" value="GNT1/Glycosyltrans_8"/>
</dbReference>
<dbReference type="SUPFAM" id="SSF53448">
    <property type="entry name" value="Nucleotide-diphospho-sugar transferases"/>
    <property type="match status" value="1"/>
</dbReference>
<dbReference type="InterPro" id="IPR002495">
    <property type="entry name" value="Glyco_trans_8"/>
</dbReference>
<dbReference type="Proteomes" id="UP000320333">
    <property type="component" value="Unassembled WGS sequence"/>
</dbReference>
<feature type="region of interest" description="Disordered" evidence="2">
    <location>
        <begin position="317"/>
        <end position="338"/>
    </location>
</feature>
<dbReference type="InterPro" id="IPR029044">
    <property type="entry name" value="Nucleotide-diphossugar_trans"/>
</dbReference>
<dbReference type="Pfam" id="PF01501">
    <property type="entry name" value="Glyco_transf_8"/>
    <property type="match status" value="1"/>
</dbReference>